<feature type="domain" description="Ionotropic glutamate receptor C-terminal" evidence="3">
    <location>
        <begin position="500"/>
        <end position="668"/>
    </location>
</feature>
<dbReference type="InterPro" id="IPR001320">
    <property type="entry name" value="Iontro_rcpt_C"/>
</dbReference>
<sequence>MPDSERRSSEDNCFNEEALPVPIQVFLWRQISPFVKPKLGKLHEASCMFCQHSMTGHHELKEACKMFERVLVQNIQSGLKTDLSEAIRCIPRWRLIQASLPHVMHSTASLLFNRMKDGNIQSLGAVETKLMYTLHWILLDAAEECADNDFEKGLFHSSPFFYLFSIPTMTLFVYLFAPMCHHLKESDFQNFRLENGLKIWQAMWEFRHPEALCFTSHCKPKPKYLLGKNVKHKTQFGDVFLGLIKIEDLAMLSSEINIYHCTAYIIVTKDVSKVGNIILEDVKNEGIILPHERILIFCDCDDVVNESFSEIVNVYGIDIILVKYKPMNEEGVLLSTGIKTISVKSQFKDKILATWNHSFTDTVIDTTELEQPEWFPKNEPKHSSPFTVATFNCTPFFYVNEKNHIIGGIEYQLINEIIHRWKHQYLLIESEDKYQKWGLAVDAVINKSADIATCSQWQISQNLSRLDTTYPLRQICATFLVPKARLLPHFTFIWQPFTLMLWLLTTFIIVLMTIFIGLVSEMYENFQKDNFSSVLDSDKTTTLLYLIRLWTNGGVEFIPHSSRFSLRLLFSVWYLACVLFTTYYSAGVTSSLTHPRFTYAVRTIQDMVNHKVVWWEEPYLKESFKKSHNTLFNQLADLTVPSKGQNVAIITKQLSSMYLTDTEDLDLYDQTHLTVLKECFGDFYIVFPIRKRSPYKKIIDKYNAWFQEQGLVQFWLKNITYFDNAQNHFSSLYSLFSDDQLHQHYIDMRRFVGAVYLLLAGNLGAFLVFLCEYFHLLSWFGGNK</sequence>
<dbReference type="GO" id="GO:0034703">
    <property type="term" value="C:cation channel complex"/>
    <property type="evidence" value="ECO:0007669"/>
    <property type="project" value="TreeGrafter"/>
</dbReference>
<feature type="transmembrane region" description="Helical" evidence="2">
    <location>
        <begin position="751"/>
        <end position="776"/>
    </location>
</feature>
<evidence type="ECO:0000259" key="4">
    <source>
        <dbReference type="Pfam" id="PF15778"/>
    </source>
</evidence>
<comment type="similarity">
    <text evidence="1">Belongs to the glutamate-gated ion channel (TC 1.A.10.1) family.</text>
</comment>
<evidence type="ECO:0000256" key="2">
    <source>
        <dbReference type="SAM" id="Phobius"/>
    </source>
</evidence>
<comment type="caution">
    <text evidence="5">The sequence shown here is derived from an EMBL/GenBank/DDBJ whole genome shotgun (WGS) entry which is preliminary data.</text>
</comment>
<dbReference type="Proteomes" id="UP001168821">
    <property type="component" value="Unassembled WGS sequence"/>
</dbReference>
<proteinExistence type="inferred from homology"/>
<dbReference type="GO" id="GO:0030424">
    <property type="term" value="C:axon"/>
    <property type="evidence" value="ECO:0007669"/>
    <property type="project" value="TreeGrafter"/>
</dbReference>
<accession>A0AA38MS21</accession>
<dbReference type="Gene3D" id="3.40.190.10">
    <property type="entry name" value="Periplasmic binding protein-like II"/>
    <property type="match status" value="1"/>
</dbReference>
<name>A0AA38MS21_9CUCU</name>
<dbReference type="Pfam" id="PF15778">
    <property type="entry name" value="UNC80_N"/>
    <property type="match status" value="1"/>
</dbReference>
<dbReference type="SUPFAM" id="SSF53850">
    <property type="entry name" value="Periplasmic binding protein-like II"/>
    <property type="match status" value="1"/>
</dbReference>
<dbReference type="InterPro" id="IPR031542">
    <property type="entry name" value="UNC80_N"/>
</dbReference>
<reference evidence="5" key="1">
    <citation type="journal article" date="2023" name="G3 (Bethesda)">
        <title>Whole genome assemblies of Zophobas morio and Tenebrio molitor.</title>
        <authorList>
            <person name="Kaur S."/>
            <person name="Stinson S.A."/>
            <person name="diCenzo G.C."/>
        </authorList>
    </citation>
    <scope>NUCLEOTIDE SEQUENCE</scope>
    <source>
        <strain evidence="5">QUZm001</strain>
    </source>
</reference>
<feature type="domain" description="Cation channel complex component UNC80 N-terminal" evidence="4">
    <location>
        <begin position="18"/>
        <end position="221"/>
    </location>
</feature>
<evidence type="ECO:0000313" key="5">
    <source>
        <dbReference type="EMBL" id="KAJ3665619.1"/>
    </source>
</evidence>
<protein>
    <recommendedName>
        <fullName evidence="7">Ionotropic glutamate receptor C-terminal domain-containing protein</fullName>
    </recommendedName>
</protein>
<dbReference type="Gene3D" id="1.10.287.70">
    <property type="match status" value="1"/>
</dbReference>
<evidence type="ECO:0000259" key="3">
    <source>
        <dbReference type="Pfam" id="PF00060"/>
    </source>
</evidence>
<feature type="transmembrane region" description="Helical" evidence="2">
    <location>
        <begin position="499"/>
        <end position="519"/>
    </location>
</feature>
<dbReference type="GO" id="GO:0055080">
    <property type="term" value="P:monoatomic cation homeostasis"/>
    <property type="evidence" value="ECO:0007669"/>
    <property type="project" value="TreeGrafter"/>
</dbReference>
<keyword evidence="2" id="KW-0812">Transmembrane</keyword>
<keyword evidence="2" id="KW-1133">Transmembrane helix</keyword>
<dbReference type="AlphaFoldDB" id="A0AA38MS21"/>
<dbReference type="PANTHER" id="PTHR31781">
    <property type="entry name" value="UNC80"/>
    <property type="match status" value="1"/>
</dbReference>
<keyword evidence="6" id="KW-1185">Reference proteome</keyword>
<gene>
    <name evidence="5" type="ORF">Zmor_001108</name>
</gene>
<evidence type="ECO:0000256" key="1">
    <source>
        <dbReference type="ARBA" id="ARBA00008685"/>
    </source>
</evidence>
<evidence type="ECO:0008006" key="7">
    <source>
        <dbReference type="Google" id="ProtNLM"/>
    </source>
</evidence>
<organism evidence="5 6">
    <name type="scientific">Zophobas morio</name>
    <dbReference type="NCBI Taxonomy" id="2755281"/>
    <lineage>
        <taxon>Eukaryota</taxon>
        <taxon>Metazoa</taxon>
        <taxon>Ecdysozoa</taxon>
        <taxon>Arthropoda</taxon>
        <taxon>Hexapoda</taxon>
        <taxon>Insecta</taxon>
        <taxon>Pterygota</taxon>
        <taxon>Neoptera</taxon>
        <taxon>Endopterygota</taxon>
        <taxon>Coleoptera</taxon>
        <taxon>Polyphaga</taxon>
        <taxon>Cucujiformia</taxon>
        <taxon>Tenebrionidae</taxon>
        <taxon>Zophobas</taxon>
    </lineage>
</organism>
<evidence type="ECO:0000313" key="6">
    <source>
        <dbReference type="Proteomes" id="UP001168821"/>
    </source>
</evidence>
<dbReference type="Pfam" id="PF00060">
    <property type="entry name" value="Lig_chan"/>
    <property type="match status" value="1"/>
</dbReference>
<dbReference type="GO" id="GO:0015276">
    <property type="term" value="F:ligand-gated monoatomic ion channel activity"/>
    <property type="evidence" value="ECO:0007669"/>
    <property type="project" value="InterPro"/>
</dbReference>
<feature type="transmembrane region" description="Helical" evidence="2">
    <location>
        <begin position="160"/>
        <end position="177"/>
    </location>
</feature>
<dbReference type="GO" id="GO:0005261">
    <property type="term" value="F:monoatomic cation channel activity"/>
    <property type="evidence" value="ECO:0007669"/>
    <property type="project" value="TreeGrafter"/>
</dbReference>
<dbReference type="PANTHER" id="PTHR31781:SF1">
    <property type="entry name" value="PROTEIN UNC-80 HOMOLOG"/>
    <property type="match status" value="1"/>
</dbReference>
<feature type="transmembrane region" description="Helical" evidence="2">
    <location>
        <begin position="564"/>
        <end position="586"/>
    </location>
</feature>
<keyword evidence="2" id="KW-0472">Membrane</keyword>
<dbReference type="EMBL" id="JALNTZ010000001">
    <property type="protein sequence ID" value="KAJ3665619.1"/>
    <property type="molecule type" value="Genomic_DNA"/>
</dbReference>